<dbReference type="PANTHER" id="PTHR43155">
    <property type="entry name" value="CYCLIC DI-GMP PHOSPHODIESTERASE PA4108-RELATED"/>
    <property type="match status" value="1"/>
</dbReference>
<dbReference type="AlphaFoldDB" id="A0A845L3U2"/>
<evidence type="ECO:0000259" key="1">
    <source>
        <dbReference type="PROSITE" id="PS51832"/>
    </source>
</evidence>
<name>A0A845L3U2_9FIRM</name>
<dbReference type="InterPro" id="IPR003607">
    <property type="entry name" value="HD/PDEase_dom"/>
</dbReference>
<dbReference type="Proteomes" id="UP000463470">
    <property type="component" value="Unassembled WGS sequence"/>
</dbReference>
<dbReference type="CDD" id="cd00077">
    <property type="entry name" value="HDc"/>
    <property type="match status" value="1"/>
</dbReference>
<dbReference type="SUPFAM" id="SSF109604">
    <property type="entry name" value="HD-domain/PDEase-like"/>
    <property type="match status" value="1"/>
</dbReference>
<gene>
    <name evidence="2" type="ORF">GTO91_11700</name>
</gene>
<feature type="domain" description="HD-GYP" evidence="1">
    <location>
        <begin position="106"/>
        <end position="300"/>
    </location>
</feature>
<dbReference type="RefSeq" id="WP_161258896.1">
    <property type="nucleotide sequence ID" value="NZ_WXEY01000012.1"/>
</dbReference>
<accession>A0A845L3U2</accession>
<dbReference type="EMBL" id="WXEY01000012">
    <property type="protein sequence ID" value="MZP30376.1"/>
    <property type="molecule type" value="Genomic_DNA"/>
</dbReference>
<dbReference type="Pfam" id="PF13487">
    <property type="entry name" value="HD_5"/>
    <property type="match status" value="1"/>
</dbReference>
<proteinExistence type="predicted"/>
<dbReference type="SMART" id="SM00471">
    <property type="entry name" value="HDc"/>
    <property type="match status" value="1"/>
</dbReference>
<protein>
    <submittedName>
        <fullName evidence="2">HD domain-containing protein</fullName>
    </submittedName>
</protein>
<dbReference type="OrthoDB" id="9804747at2"/>
<evidence type="ECO:0000313" key="2">
    <source>
        <dbReference type="EMBL" id="MZP30376.1"/>
    </source>
</evidence>
<evidence type="ECO:0000313" key="3">
    <source>
        <dbReference type="Proteomes" id="UP000463470"/>
    </source>
</evidence>
<sequence>MMRISVSLVEPGNVLAKPVYDGRGSVLLAKGVELTGSYIRRLKDLNVQSVFIESPFGDLISYETAVSDPVFTEVMKNTRHLVKLLASPRSDTDLSSAKKSVEMLVDELIRNRGVLLDVSALHDYDEYTFSHCVSVCVLSIIIGMSAGLSREELAILGMGALLHDIGKTRIPVEILNKPGKLTAEEYGIMKQHTRFGYDLLRKSTSLLSAHVAFQHQEKFDGTGYPRGVKGADIHLFGRISAVADVYDALTSRRPYRQPMPGNKAYEYIWSQSGTHFDPAMVRHFCGTVAIYPNGSLVELCDGKKGLVVKQNAGWPLRPVVCLLEDNRVSEIIDLMDEARTGLVIVA</sequence>
<dbReference type="Gene3D" id="1.10.3210.10">
    <property type="entry name" value="Hypothetical protein af1432"/>
    <property type="match status" value="1"/>
</dbReference>
<dbReference type="PROSITE" id="PS51832">
    <property type="entry name" value="HD_GYP"/>
    <property type="match status" value="1"/>
</dbReference>
<dbReference type="InterPro" id="IPR037522">
    <property type="entry name" value="HD_GYP_dom"/>
</dbReference>
<organism evidence="2 3">
    <name type="scientific">Heliomicrobium undosum</name>
    <dbReference type="NCBI Taxonomy" id="121734"/>
    <lineage>
        <taxon>Bacteria</taxon>
        <taxon>Bacillati</taxon>
        <taxon>Bacillota</taxon>
        <taxon>Clostridia</taxon>
        <taxon>Eubacteriales</taxon>
        <taxon>Heliobacteriaceae</taxon>
        <taxon>Heliomicrobium</taxon>
    </lineage>
</organism>
<comment type="caution">
    <text evidence="2">The sequence shown here is derived from an EMBL/GenBank/DDBJ whole genome shotgun (WGS) entry which is preliminary data.</text>
</comment>
<reference evidence="2 3" key="1">
    <citation type="submission" date="2020-01" db="EMBL/GenBank/DDBJ databases">
        <title>Whole-genome sequence of Heliobacterium undosum DSM 13378.</title>
        <authorList>
            <person name="Kyndt J.A."/>
            <person name="Meyer T.E."/>
        </authorList>
    </citation>
    <scope>NUCLEOTIDE SEQUENCE [LARGE SCALE GENOMIC DNA]</scope>
    <source>
        <strain evidence="2 3">DSM 13378</strain>
    </source>
</reference>
<keyword evidence="3" id="KW-1185">Reference proteome</keyword>
<dbReference type="PANTHER" id="PTHR43155:SF2">
    <property type="entry name" value="CYCLIC DI-GMP PHOSPHODIESTERASE PA4108"/>
    <property type="match status" value="1"/>
</dbReference>